<feature type="repeat" description="ARM" evidence="4">
    <location>
        <begin position="91"/>
        <end position="134"/>
    </location>
</feature>
<dbReference type="SMART" id="SM00185">
    <property type="entry name" value="ARM"/>
    <property type="match status" value="3"/>
</dbReference>
<name>A0A183C7S5_GLOPA</name>
<reference evidence="7" key="2">
    <citation type="submission" date="2016-06" db="UniProtKB">
        <authorList>
            <consortium name="WormBaseParasite"/>
        </authorList>
    </citation>
    <scope>IDENTIFICATION</scope>
</reference>
<dbReference type="AlphaFoldDB" id="A0A183C7S5"/>
<reference evidence="6" key="1">
    <citation type="submission" date="2014-05" db="EMBL/GenBank/DDBJ databases">
        <title>The genome and life-stage specific transcriptomes of Globodera pallida elucidate key aspects of plant parasitism by a cyst nematode.</title>
        <authorList>
            <person name="Cotton J.A."/>
            <person name="Lilley C.J."/>
            <person name="Jones L.M."/>
            <person name="Kikuchi T."/>
            <person name="Reid A.J."/>
            <person name="Thorpe P."/>
            <person name="Tsai I.J."/>
            <person name="Beasley H."/>
            <person name="Blok V."/>
            <person name="Cock P.J.A."/>
            <person name="Van den Akker S.E."/>
            <person name="Holroyd N."/>
            <person name="Hunt M."/>
            <person name="Mantelin S."/>
            <person name="Naghra H."/>
            <person name="Pain A."/>
            <person name="Palomares-Rius J.E."/>
            <person name="Zarowiecki M."/>
            <person name="Berriman M."/>
            <person name="Jones J.T."/>
            <person name="Urwin P.E."/>
        </authorList>
    </citation>
    <scope>NUCLEOTIDE SEQUENCE [LARGE SCALE GENOMIC DNA]</scope>
    <source>
        <strain evidence="6">Lindley</strain>
    </source>
</reference>
<sequence length="298" mass="32702">MDLLVLIMSVILPLLCAMPPSPNRTTLEMLLKNKETVGASDGRADDIQAIVRQAKSADPNVRFEAVNRARLLLSASQNAMELPISEFISAGFLPILVNCLESDDATKLVWYASWAIANIAGGSTEQISAIVEAGAVPRLVNLLQPSNVNACNHAGRALNNIVSTGPDLARAVVKAGAVPKFLKLLEWSTENVRTKAALILKNIIEKLPNFDGYSIDAEHIQIMLLESSTENLRTKAALVLKSIIEKIPNFDGYSIDAEHIQIMEQHRDVLIKKMEACEGLDKIEQLERQESKEILKMV</sequence>
<feature type="signal peptide" evidence="5">
    <location>
        <begin position="1"/>
        <end position="17"/>
    </location>
</feature>
<comment type="similarity">
    <text evidence="1">Belongs to the importin alpha family.</text>
</comment>
<evidence type="ECO:0000256" key="3">
    <source>
        <dbReference type="ARBA" id="ARBA00022927"/>
    </source>
</evidence>
<dbReference type="Gene3D" id="1.25.10.10">
    <property type="entry name" value="Leucine-rich Repeat Variant"/>
    <property type="match status" value="1"/>
</dbReference>
<evidence type="ECO:0000313" key="7">
    <source>
        <dbReference type="WBParaSite" id="GPLIN_000892100"/>
    </source>
</evidence>
<dbReference type="Proteomes" id="UP000050741">
    <property type="component" value="Unassembled WGS sequence"/>
</dbReference>
<dbReference type="InterPro" id="IPR016024">
    <property type="entry name" value="ARM-type_fold"/>
</dbReference>
<dbReference type="InterPro" id="IPR011989">
    <property type="entry name" value="ARM-like"/>
</dbReference>
<dbReference type="Pfam" id="PF00514">
    <property type="entry name" value="Arm"/>
    <property type="match status" value="1"/>
</dbReference>
<proteinExistence type="inferred from homology"/>
<evidence type="ECO:0000256" key="1">
    <source>
        <dbReference type="ARBA" id="ARBA00010394"/>
    </source>
</evidence>
<feature type="repeat" description="ARM" evidence="4">
    <location>
        <begin position="134"/>
        <end position="176"/>
    </location>
</feature>
<keyword evidence="6" id="KW-1185">Reference proteome</keyword>
<keyword evidence="3" id="KW-0653">Protein transport</keyword>
<evidence type="ECO:0000256" key="5">
    <source>
        <dbReference type="SAM" id="SignalP"/>
    </source>
</evidence>
<protein>
    <submittedName>
        <fullName evidence="7">Arm_2 domain-containing protein</fullName>
    </submittedName>
</protein>
<dbReference type="WBParaSite" id="GPLIN_000892100">
    <property type="protein sequence ID" value="GPLIN_000892100"/>
    <property type="gene ID" value="GPLIN_000892100"/>
</dbReference>
<dbReference type="PANTHER" id="PTHR23316">
    <property type="entry name" value="IMPORTIN ALPHA"/>
    <property type="match status" value="1"/>
</dbReference>
<dbReference type="GO" id="GO:0015031">
    <property type="term" value="P:protein transport"/>
    <property type="evidence" value="ECO:0007669"/>
    <property type="project" value="UniProtKB-KW"/>
</dbReference>
<dbReference type="SUPFAM" id="SSF48371">
    <property type="entry name" value="ARM repeat"/>
    <property type="match status" value="1"/>
</dbReference>
<organism evidence="6 7">
    <name type="scientific">Globodera pallida</name>
    <name type="common">Potato cyst nematode worm</name>
    <name type="synonym">Heterodera pallida</name>
    <dbReference type="NCBI Taxonomy" id="36090"/>
    <lineage>
        <taxon>Eukaryota</taxon>
        <taxon>Metazoa</taxon>
        <taxon>Ecdysozoa</taxon>
        <taxon>Nematoda</taxon>
        <taxon>Chromadorea</taxon>
        <taxon>Rhabditida</taxon>
        <taxon>Tylenchina</taxon>
        <taxon>Tylenchomorpha</taxon>
        <taxon>Tylenchoidea</taxon>
        <taxon>Heteroderidae</taxon>
        <taxon>Heteroderinae</taxon>
        <taxon>Globodera</taxon>
    </lineage>
</organism>
<evidence type="ECO:0000256" key="4">
    <source>
        <dbReference type="PROSITE-ProRule" id="PRU00259"/>
    </source>
</evidence>
<keyword evidence="2" id="KW-0813">Transport</keyword>
<evidence type="ECO:0000256" key="2">
    <source>
        <dbReference type="ARBA" id="ARBA00022448"/>
    </source>
</evidence>
<feature type="chain" id="PRO_5008147183" evidence="5">
    <location>
        <begin position="18"/>
        <end position="298"/>
    </location>
</feature>
<evidence type="ECO:0000313" key="6">
    <source>
        <dbReference type="Proteomes" id="UP000050741"/>
    </source>
</evidence>
<accession>A0A183C7S5</accession>
<dbReference type="InterPro" id="IPR000225">
    <property type="entry name" value="Armadillo"/>
</dbReference>
<keyword evidence="5" id="KW-0732">Signal</keyword>
<dbReference type="PROSITE" id="PS50176">
    <property type="entry name" value="ARM_REPEAT"/>
    <property type="match status" value="2"/>
</dbReference>